<keyword evidence="4" id="KW-1185">Reference proteome</keyword>
<evidence type="ECO:0000313" key="4">
    <source>
        <dbReference type="Proteomes" id="UP000463224"/>
    </source>
</evidence>
<name>A0A844QFD3_9HYPH</name>
<dbReference type="Proteomes" id="UP000463224">
    <property type="component" value="Unassembled WGS sequence"/>
</dbReference>
<accession>A0A844QFD3</accession>
<keyword evidence="1" id="KW-1133">Transmembrane helix</keyword>
<feature type="transmembrane region" description="Helical" evidence="1">
    <location>
        <begin position="44"/>
        <end position="67"/>
    </location>
</feature>
<keyword evidence="1" id="KW-0472">Membrane</keyword>
<dbReference type="EMBL" id="WPHG01000002">
    <property type="protein sequence ID" value="MVA97304.1"/>
    <property type="molecule type" value="Genomic_DNA"/>
</dbReference>
<dbReference type="Pfam" id="PF13116">
    <property type="entry name" value="YhdP"/>
    <property type="match status" value="1"/>
</dbReference>
<dbReference type="AlphaFoldDB" id="A0A844QFD3"/>
<dbReference type="InterPro" id="IPR025263">
    <property type="entry name" value="YhdP_central"/>
</dbReference>
<evidence type="ECO:0000259" key="2">
    <source>
        <dbReference type="Pfam" id="PF13116"/>
    </source>
</evidence>
<keyword evidence="1" id="KW-0812">Transmembrane</keyword>
<proteinExistence type="predicted"/>
<evidence type="ECO:0000256" key="1">
    <source>
        <dbReference type="SAM" id="Phobius"/>
    </source>
</evidence>
<reference evidence="3 4" key="1">
    <citation type="submission" date="2019-12" db="EMBL/GenBank/DDBJ databases">
        <title>Nitratireductor arenosus sp. nov., Isolated from sea sand, Jeju island, South Korea.</title>
        <authorList>
            <person name="Kim W."/>
        </authorList>
    </citation>
    <scope>NUCLEOTIDE SEQUENCE [LARGE SCALE GENOMIC DNA]</scope>
    <source>
        <strain evidence="3 4">CAU 1489</strain>
    </source>
</reference>
<organism evidence="3 4">
    <name type="scientific">Nitratireductor arenosus</name>
    <dbReference type="NCBI Taxonomy" id="2682096"/>
    <lineage>
        <taxon>Bacteria</taxon>
        <taxon>Pseudomonadati</taxon>
        <taxon>Pseudomonadota</taxon>
        <taxon>Alphaproteobacteria</taxon>
        <taxon>Hyphomicrobiales</taxon>
        <taxon>Phyllobacteriaceae</taxon>
        <taxon>Nitratireductor</taxon>
    </lineage>
</organism>
<gene>
    <name evidence="3" type="ORF">GN330_08590</name>
</gene>
<protein>
    <recommendedName>
        <fullName evidence="2">YhdP central domain-containing protein</fullName>
    </recommendedName>
</protein>
<dbReference type="RefSeq" id="WP_156712277.1">
    <property type="nucleotide sequence ID" value="NZ_WPHG01000002.1"/>
</dbReference>
<feature type="domain" description="YhdP central" evidence="2">
    <location>
        <begin position="442"/>
        <end position="909"/>
    </location>
</feature>
<evidence type="ECO:0000313" key="3">
    <source>
        <dbReference type="EMBL" id="MVA97304.1"/>
    </source>
</evidence>
<sequence>MNKGTEKHQWVRFRREDIRALDSLPSAASLEERPRRARRFVPRWAMAGLIAGFVIVAAALGALYLAGTMGLGSERLRDEAQKALSSTLGVPVELSSGPARFSLSGGRFIALEVPEVSVSIASQHASFADIGALRLGLDLGALLSGRLAIDRIELGNARIAPGALPGGGDGDLLGRVTNAHGLIEPDRVLSLVFGAVEQALDMLGARATRLISLRNVEFALDDSHAVVIRSADLTGDSTEMVRIEGEFVVAGRPLTVSAEASRVGGDRPGLDFQLRANVAPAPAAGQAGDKAEPAASPLVEGSGVVTLKGTRSALGGPDRLQVGLATADLVVSVPDSTPVSGKVDIAAALVAGTGKVEFSRIDVRTGRSRFLFNGAAGPVPDPKPGSEPAYRYEFVSDQSRAAVADVPEPSLTFLARLAGRYRPKTGLLTASEIGVRTGRGELLARASMRFFADMAPSIVFAMDVPSMPVAHVKQLWPTETAPGARAWVIANVFGGTITDSHVRLKVEAGRLGNGVALSGEEVNGRFRVEDARFDITGDLPPVRDAFGTVDFRGNAVDITLDSGTVFMPTGRTVAASNGTFGIADAGAHPLIGTMQIDVSGIAPSIIEFASYKPIDAMRHLRFEPTDFSGDVSGQVWAEIPLQKDVPIESLDWKVSLDYQGLALAEPIDGQQVSEAQGSIVVDPQKAVIEAKARLNGLPATISMTEPLDSAAPGRARDITLTLDDAAREKIAPELNEMLSGEINLDVSVEEGGAQRIVADLTKARLQFPWVGWSKGAGVPAKASFVLETDGSSTRLSDFHLSGKSFAVDGDVRLDNGSLARAEFGKVALNRGDNVALTIVRKGGRYDIAINGKAFDARSVIKLYLSDTDQAEESVEQIPVSLKASVDRVTGFGDEVLSTVSIDLAGTGTDVGMLTMKAQSSNGGKIAIVNGTDAGGRTVTVESGDAGAVLRFLNIYEYMQGGTINLALAAQGKGPLKGQIDAREFRIVNEPKLRSLVATAPPEGDGRSLNEAVRRDIDVSKAHFDRGYAMVEKGDGYLSIDRGILRGPVIGATFRGQLYDTKGNIGIAGTFMPAYGFNRLFAEIPLLGQILGNGRDRGLIGITFKLSGNAKSPQLQVNPISVIAPGIFRSIFEFR</sequence>
<comment type="caution">
    <text evidence="3">The sequence shown here is derived from an EMBL/GenBank/DDBJ whole genome shotgun (WGS) entry which is preliminary data.</text>
</comment>